<dbReference type="GO" id="GO:0016020">
    <property type="term" value="C:membrane"/>
    <property type="evidence" value="ECO:0007669"/>
    <property type="project" value="UniProtKB-SubCell"/>
</dbReference>
<dbReference type="PATRIC" id="fig|1423786.4.peg.1776"/>
<dbReference type="InterPro" id="IPR051784">
    <property type="entry name" value="Nod_factor_ABC_transporter"/>
</dbReference>
<protein>
    <submittedName>
        <fullName evidence="7">ABC-2 type transporter</fullName>
    </submittedName>
</protein>
<evidence type="ECO:0000256" key="1">
    <source>
        <dbReference type="ARBA" id="ARBA00004141"/>
    </source>
</evidence>
<dbReference type="GO" id="GO:0140359">
    <property type="term" value="F:ABC-type transporter activity"/>
    <property type="evidence" value="ECO:0007669"/>
    <property type="project" value="InterPro"/>
</dbReference>
<evidence type="ECO:0000256" key="5">
    <source>
        <dbReference type="SAM" id="Phobius"/>
    </source>
</evidence>
<keyword evidence="3 5" id="KW-1133">Transmembrane helix</keyword>
<evidence type="ECO:0000256" key="2">
    <source>
        <dbReference type="ARBA" id="ARBA00022692"/>
    </source>
</evidence>
<dbReference type="PANTHER" id="PTHR43229">
    <property type="entry name" value="NODULATION PROTEIN J"/>
    <property type="match status" value="1"/>
</dbReference>
<feature type="transmembrane region" description="Helical" evidence="5">
    <location>
        <begin position="136"/>
        <end position="158"/>
    </location>
</feature>
<feature type="transmembrane region" description="Helical" evidence="5">
    <location>
        <begin position="226"/>
        <end position="244"/>
    </location>
</feature>
<evidence type="ECO:0000313" key="7">
    <source>
        <dbReference type="EMBL" id="KRM43074.1"/>
    </source>
</evidence>
<feature type="transmembrane region" description="Helical" evidence="5">
    <location>
        <begin position="98"/>
        <end position="124"/>
    </location>
</feature>
<proteinExistence type="predicted"/>
<dbReference type="Pfam" id="PF01061">
    <property type="entry name" value="ABC2_membrane"/>
    <property type="match status" value="1"/>
</dbReference>
<name>A0A0R1YLE1_9LACO</name>
<dbReference type="AlphaFoldDB" id="A0A0R1YLE1"/>
<reference evidence="7 8" key="1">
    <citation type="journal article" date="2015" name="Genome Announc.">
        <title>Expanding the biotechnology potential of lactobacilli through comparative genomics of 213 strains and associated genera.</title>
        <authorList>
            <person name="Sun Z."/>
            <person name="Harris H.M."/>
            <person name="McCann A."/>
            <person name="Guo C."/>
            <person name="Argimon S."/>
            <person name="Zhang W."/>
            <person name="Yang X."/>
            <person name="Jeffery I.B."/>
            <person name="Cooney J.C."/>
            <person name="Kagawa T.F."/>
            <person name="Liu W."/>
            <person name="Song Y."/>
            <person name="Salvetti E."/>
            <person name="Wrobel A."/>
            <person name="Rasinkangas P."/>
            <person name="Parkhill J."/>
            <person name="Rea M.C."/>
            <person name="O'Sullivan O."/>
            <person name="Ritari J."/>
            <person name="Douillard F.P."/>
            <person name="Paul Ross R."/>
            <person name="Yang R."/>
            <person name="Briner A.E."/>
            <person name="Felis G.E."/>
            <person name="de Vos W.M."/>
            <person name="Barrangou R."/>
            <person name="Klaenhammer T.R."/>
            <person name="Caufield P.W."/>
            <person name="Cui Y."/>
            <person name="Zhang H."/>
            <person name="O'Toole P.W."/>
        </authorList>
    </citation>
    <scope>NUCLEOTIDE SEQUENCE [LARGE SCALE GENOMIC DNA]</scope>
    <source>
        <strain evidence="7 8">DSM 18390</strain>
    </source>
</reference>
<feature type="transmembrane region" description="Helical" evidence="5">
    <location>
        <begin position="165"/>
        <end position="184"/>
    </location>
</feature>
<sequence>MKSLLTQISFNAKRIFLRNPGYLFFTILMPIGFFVLFTKVLISGTAPEKLQFAQNYLGSMIVYSILINALFGLAQIMQSDRHQQLLLTLSLTAKGTKPYYVSLAIIMSVVNIFSVICLELVARFTSNVQLTVGEATSVTLIAVIGTLPLMGLGVLCSFVKSPQSVSVLSNLIVFPLAVISGLWWPLSVMPNWAQTIGKMTPTYMTSQMINHAIHQQTLPMHDMMGIAIWAVGILMALVIILILIKKGGEVRNDHATAQ</sequence>
<evidence type="ECO:0000256" key="3">
    <source>
        <dbReference type="ARBA" id="ARBA00022989"/>
    </source>
</evidence>
<dbReference type="Proteomes" id="UP000051010">
    <property type="component" value="Unassembled WGS sequence"/>
</dbReference>
<evidence type="ECO:0000256" key="4">
    <source>
        <dbReference type="ARBA" id="ARBA00023136"/>
    </source>
</evidence>
<keyword evidence="4 5" id="KW-0472">Membrane</keyword>
<evidence type="ECO:0000259" key="6">
    <source>
        <dbReference type="Pfam" id="PF01061"/>
    </source>
</evidence>
<evidence type="ECO:0000313" key="8">
    <source>
        <dbReference type="Proteomes" id="UP000051010"/>
    </source>
</evidence>
<feature type="transmembrane region" description="Helical" evidence="5">
    <location>
        <begin position="56"/>
        <end position="77"/>
    </location>
</feature>
<comment type="caution">
    <text evidence="7">The sequence shown here is derived from an EMBL/GenBank/DDBJ whole genome shotgun (WGS) entry which is preliminary data.</text>
</comment>
<dbReference type="EMBL" id="AZFZ01000038">
    <property type="protein sequence ID" value="KRM43074.1"/>
    <property type="molecule type" value="Genomic_DNA"/>
</dbReference>
<feature type="domain" description="ABC-2 type transporter transmembrane" evidence="6">
    <location>
        <begin position="16"/>
        <end position="206"/>
    </location>
</feature>
<comment type="subcellular location">
    <subcellularLocation>
        <location evidence="1">Membrane</location>
        <topology evidence="1">Multi-pass membrane protein</topology>
    </subcellularLocation>
</comment>
<organism evidence="7 8">
    <name type="scientific">Lentilactobacillus parafarraginis DSM 18390 = JCM 14109</name>
    <dbReference type="NCBI Taxonomy" id="1423786"/>
    <lineage>
        <taxon>Bacteria</taxon>
        <taxon>Bacillati</taxon>
        <taxon>Bacillota</taxon>
        <taxon>Bacilli</taxon>
        <taxon>Lactobacillales</taxon>
        <taxon>Lactobacillaceae</taxon>
        <taxon>Lentilactobacillus</taxon>
    </lineage>
</organism>
<keyword evidence="2 5" id="KW-0812">Transmembrane</keyword>
<gene>
    <name evidence="7" type="ORF">FD47_GL001669</name>
</gene>
<dbReference type="InterPro" id="IPR013525">
    <property type="entry name" value="ABC2_TM"/>
</dbReference>
<dbReference type="RefSeq" id="WP_054735202.1">
    <property type="nucleotide sequence ID" value="NZ_AZFZ01000038.1"/>
</dbReference>
<dbReference type="PANTHER" id="PTHR43229:SF2">
    <property type="entry name" value="NODULATION PROTEIN J"/>
    <property type="match status" value="1"/>
</dbReference>
<feature type="transmembrane region" description="Helical" evidence="5">
    <location>
        <begin position="21"/>
        <end position="44"/>
    </location>
</feature>
<accession>A0A0R1YLE1</accession>